<reference evidence="1 2" key="1">
    <citation type="submission" date="2023-04" db="EMBL/GenBank/DDBJ databases">
        <title>Genome of Basidiobolus ranarum AG-B5.</title>
        <authorList>
            <person name="Stajich J.E."/>
            <person name="Carter-House D."/>
            <person name="Gryganskyi A."/>
        </authorList>
    </citation>
    <scope>NUCLEOTIDE SEQUENCE [LARGE SCALE GENOMIC DNA]</scope>
    <source>
        <strain evidence="1 2">AG-B5</strain>
    </source>
</reference>
<evidence type="ECO:0000313" key="1">
    <source>
        <dbReference type="EMBL" id="KAK9659846.1"/>
    </source>
</evidence>
<comment type="caution">
    <text evidence="1">The sequence shown here is derived from an EMBL/GenBank/DDBJ whole genome shotgun (WGS) entry which is preliminary data.</text>
</comment>
<protein>
    <recommendedName>
        <fullName evidence="3">TFIIS N-terminal domain-containing protein</fullName>
    </recommendedName>
</protein>
<organism evidence="1 2">
    <name type="scientific">Basidiobolus ranarum</name>
    <dbReference type="NCBI Taxonomy" id="34480"/>
    <lineage>
        <taxon>Eukaryota</taxon>
        <taxon>Fungi</taxon>
        <taxon>Fungi incertae sedis</taxon>
        <taxon>Zoopagomycota</taxon>
        <taxon>Entomophthoromycotina</taxon>
        <taxon>Basidiobolomycetes</taxon>
        <taxon>Basidiobolales</taxon>
        <taxon>Basidiobolaceae</taxon>
        <taxon>Basidiobolus</taxon>
    </lineage>
</organism>
<evidence type="ECO:0000313" key="2">
    <source>
        <dbReference type="Proteomes" id="UP001479436"/>
    </source>
</evidence>
<evidence type="ECO:0008006" key="3">
    <source>
        <dbReference type="Google" id="ProtNLM"/>
    </source>
</evidence>
<name>A0ABR2VJ08_9FUNG</name>
<keyword evidence="2" id="KW-1185">Reference proteome</keyword>
<sequence length="53" mass="5845">MAESNGIQGSIKDLAKDSTAIVLKKWKESLHAAENRKWLKNILPIAEALGDLK</sequence>
<proteinExistence type="predicted"/>
<accession>A0ABR2VJ08</accession>
<gene>
    <name evidence="1" type="ORF">K7432_018409</name>
</gene>
<dbReference type="Proteomes" id="UP001479436">
    <property type="component" value="Unassembled WGS sequence"/>
</dbReference>
<dbReference type="EMBL" id="JASJQH010012781">
    <property type="protein sequence ID" value="KAK9659846.1"/>
    <property type="molecule type" value="Genomic_DNA"/>
</dbReference>